<dbReference type="Gene3D" id="1.25.40.20">
    <property type="entry name" value="Ankyrin repeat-containing domain"/>
    <property type="match status" value="2"/>
</dbReference>
<keyword evidence="2 3" id="KW-0040">ANK repeat</keyword>
<protein>
    <recommendedName>
        <fullName evidence="7">Ankyrin</fullName>
    </recommendedName>
</protein>
<dbReference type="SMART" id="SM00248">
    <property type="entry name" value="ANK"/>
    <property type="match status" value="7"/>
</dbReference>
<evidence type="ECO:0000256" key="4">
    <source>
        <dbReference type="SAM" id="MobiDB-lite"/>
    </source>
</evidence>
<dbReference type="PANTHER" id="PTHR24198">
    <property type="entry name" value="ANKYRIN REPEAT AND PROTEIN KINASE DOMAIN-CONTAINING PROTEIN"/>
    <property type="match status" value="1"/>
</dbReference>
<dbReference type="EMBL" id="JAFJYH010000049">
    <property type="protein sequence ID" value="KAG4422428.1"/>
    <property type="molecule type" value="Genomic_DNA"/>
</dbReference>
<dbReference type="AlphaFoldDB" id="A0A8H7WCP9"/>
<dbReference type="PROSITE" id="PS50088">
    <property type="entry name" value="ANK_REPEAT"/>
    <property type="match status" value="3"/>
</dbReference>
<feature type="repeat" description="ANK" evidence="3">
    <location>
        <begin position="117"/>
        <end position="144"/>
    </location>
</feature>
<gene>
    <name evidence="5" type="ORF">IFR04_004452</name>
</gene>
<name>A0A8H7WCP9_9HELO</name>
<keyword evidence="6" id="KW-1185">Reference proteome</keyword>
<dbReference type="OrthoDB" id="3487985at2759"/>
<sequence length="400" mass="42545">MSRTTSEFAAFDPMFGNTLLDWAALNPKDQAVLDEILKRKLGVDTLIKAARSPLATAIQCRNVAGAKKLLAAGANPNLATGSPKILPLHFAVQTGQLSVVLRKMFTTSTDLKAVAINGYSALHYAIMGNSMSTVKLLEKHGPTIVSQIVDSTGKEWGSTLTLANEYGSLDLVQNFWHDGAEKTLTGHGSGLGHFAVHGSVSDDVRLFLETKNIDWNVDSADLSLISTKRGHFQGLCRPLHIAALLGFDSAIAFLKTHGHILNINVPSLGTAGYSPLHLAAVGGRTSTVKLLTRYGADLDLKSRSDEQTPLHLAARYGHAGAVTALLQAGCAQNPVDANGMTPELLAIENEHIAVKNFLSEHLDALEVKLGTAEGGSSEVVPSRFGSKTFTAKESAHDGRD</sequence>
<dbReference type="PROSITE" id="PS50297">
    <property type="entry name" value="ANK_REP_REGION"/>
    <property type="match status" value="3"/>
</dbReference>
<comment type="caution">
    <text evidence="5">The sequence shown here is derived from an EMBL/GenBank/DDBJ whole genome shotgun (WGS) entry which is preliminary data.</text>
</comment>
<accession>A0A8H7WCP9</accession>
<evidence type="ECO:0000256" key="3">
    <source>
        <dbReference type="PROSITE-ProRule" id="PRU00023"/>
    </source>
</evidence>
<evidence type="ECO:0008006" key="7">
    <source>
        <dbReference type="Google" id="ProtNLM"/>
    </source>
</evidence>
<feature type="region of interest" description="Disordered" evidence="4">
    <location>
        <begin position="375"/>
        <end position="400"/>
    </location>
</feature>
<dbReference type="Proteomes" id="UP000664132">
    <property type="component" value="Unassembled WGS sequence"/>
</dbReference>
<evidence type="ECO:0000313" key="5">
    <source>
        <dbReference type="EMBL" id="KAG4422428.1"/>
    </source>
</evidence>
<dbReference type="InterPro" id="IPR036770">
    <property type="entry name" value="Ankyrin_rpt-contain_sf"/>
</dbReference>
<dbReference type="SUPFAM" id="SSF48403">
    <property type="entry name" value="Ankyrin repeat"/>
    <property type="match status" value="2"/>
</dbReference>
<evidence type="ECO:0000256" key="2">
    <source>
        <dbReference type="ARBA" id="ARBA00023043"/>
    </source>
</evidence>
<dbReference type="PANTHER" id="PTHR24198:SF165">
    <property type="entry name" value="ANKYRIN REPEAT-CONTAINING PROTEIN-RELATED"/>
    <property type="match status" value="1"/>
</dbReference>
<organism evidence="5 6">
    <name type="scientific">Cadophora malorum</name>
    <dbReference type="NCBI Taxonomy" id="108018"/>
    <lineage>
        <taxon>Eukaryota</taxon>
        <taxon>Fungi</taxon>
        <taxon>Dikarya</taxon>
        <taxon>Ascomycota</taxon>
        <taxon>Pezizomycotina</taxon>
        <taxon>Leotiomycetes</taxon>
        <taxon>Helotiales</taxon>
        <taxon>Ploettnerulaceae</taxon>
        <taxon>Cadophora</taxon>
    </lineage>
</organism>
<proteinExistence type="predicted"/>
<evidence type="ECO:0000256" key="1">
    <source>
        <dbReference type="ARBA" id="ARBA00022737"/>
    </source>
</evidence>
<feature type="repeat" description="ANK" evidence="3">
    <location>
        <begin position="271"/>
        <end position="303"/>
    </location>
</feature>
<dbReference type="Pfam" id="PF12796">
    <property type="entry name" value="Ank_2"/>
    <property type="match status" value="2"/>
</dbReference>
<reference evidence="5" key="1">
    <citation type="submission" date="2021-02" db="EMBL/GenBank/DDBJ databases">
        <title>Genome sequence Cadophora malorum strain M34.</title>
        <authorList>
            <person name="Stefanovic E."/>
            <person name="Vu D."/>
            <person name="Scully C."/>
            <person name="Dijksterhuis J."/>
            <person name="Roader J."/>
            <person name="Houbraken J."/>
        </authorList>
    </citation>
    <scope>NUCLEOTIDE SEQUENCE</scope>
    <source>
        <strain evidence="5">M34</strain>
    </source>
</reference>
<feature type="repeat" description="ANK" evidence="3">
    <location>
        <begin position="305"/>
        <end position="337"/>
    </location>
</feature>
<keyword evidence="1" id="KW-0677">Repeat</keyword>
<evidence type="ECO:0000313" key="6">
    <source>
        <dbReference type="Proteomes" id="UP000664132"/>
    </source>
</evidence>
<dbReference type="InterPro" id="IPR002110">
    <property type="entry name" value="Ankyrin_rpt"/>
</dbReference>